<evidence type="ECO:0000256" key="2">
    <source>
        <dbReference type="ARBA" id="ARBA00022692"/>
    </source>
</evidence>
<keyword evidence="3" id="KW-1133">Transmembrane helix</keyword>
<evidence type="ECO:0000256" key="3">
    <source>
        <dbReference type="ARBA" id="ARBA00022989"/>
    </source>
</evidence>
<feature type="domain" description="Thioredoxin" evidence="8">
    <location>
        <begin position="242"/>
        <end position="366"/>
    </location>
</feature>
<dbReference type="InterPro" id="IPR052250">
    <property type="entry name" value="PDI_TMX3"/>
</dbReference>
<dbReference type="Pfam" id="PF00085">
    <property type="entry name" value="Thioredoxin"/>
    <property type="match status" value="2"/>
</dbReference>
<dbReference type="InterPro" id="IPR013766">
    <property type="entry name" value="Thioredoxin_domain"/>
</dbReference>
<gene>
    <name evidence="9" type="ORF">BCR35DRAFT_306681</name>
</gene>
<feature type="domain" description="Thioredoxin" evidence="8">
    <location>
        <begin position="15"/>
        <end position="133"/>
    </location>
</feature>
<dbReference type="PROSITE" id="PS00194">
    <property type="entry name" value="THIOREDOXIN_1"/>
    <property type="match status" value="1"/>
</dbReference>
<dbReference type="Proteomes" id="UP000193467">
    <property type="component" value="Unassembled WGS sequence"/>
</dbReference>
<dbReference type="STRING" id="106004.A0A1Y2ESG9"/>
<keyword evidence="10" id="KW-1185">Reference proteome</keyword>
<feature type="chain" id="PRO_5011010946" evidence="7">
    <location>
        <begin position="21"/>
        <end position="691"/>
    </location>
</feature>
<evidence type="ECO:0000256" key="7">
    <source>
        <dbReference type="SAM" id="SignalP"/>
    </source>
</evidence>
<reference evidence="9 10" key="1">
    <citation type="submission" date="2016-07" db="EMBL/GenBank/DDBJ databases">
        <title>Pervasive Adenine N6-methylation of Active Genes in Fungi.</title>
        <authorList>
            <consortium name="DOE Joint Genome Institute"/>
            <person name="Mondo S.J."/>
            <person name="Dannebaum R.O."/>
            <person name="Kuo R.C."/>
            <person name="Labutti K."/>
            <person name="Haridas S."/>
            <person name="Kuo A."/>
            <person name="Salamov A."/>
            <person name="Ahrendt S.R."/>
            <person name="Lipzen A."/>
            <person name="Sullivan W."/>
            <person name="Andreopoulos W.B."/>
            <person name="Clum A."/>
            <person name="Lindquist E."/>
            <person name="Daum C."/>
            <person name="Ramamoorthy G.K."/>
            <person name="Gryganskyi A."/>
            <person name="Culley D."/>
            <person name="Magnuson J.K."/>
            <person name="James T.Y."/>
            <person name="O'Malley M.A."/>
            <person name="Stajich J.E."/>
            <person name="Spatafora J.W."/>
            <person name="Visel A."/>
            <person name="Grigoriev I.V."/>
        </authorList>
    </citation>
    <scope>NUCLEOTIDE SEQUENCE [LARGE SCALE GENOMIC DNA]</scope>
    <source>
        <strain evidence="9 10">62-1032</strain>
    </source>
</reference>
<dbReference type="GO" id="GO:0005789">
    <property type="term" value="C:endoplasmic reticulum membrane"/>
    <property type="evidence" value="ECO:0007669"/>
    <property type="project" value="UniProtKB-SubCell"/>
</dbReference>
<dbReference type="PRINTS" id="PR00421">
    <property type="entry name" value="THIOREDOXIN"/>
</dbReference>
<dbReference type="InterPro" id="IPR036249">
    <property type="entry name" value="Thioredoxin-like_sf"/>
</dbReference>
<accession>A0A1Y2ESG9</accession>
<evidence type="ECO:0000313" key="10">
    <source>
        <dbReference type="Proteomes" id="UP000193467"/>
    </source>
</evidence>
<dbReference type="InterPro" id="IPR017937">
    <property type="entry name" value="Thioredoxin_CS"/>
</dbReference>
<comment type="caution">
    <text evidence="9">The sequence shown here is derived from an EMBL/GenBank/DDBJ whole genome shotgun (WGS) entry which is preliminary data.</text>
</comment>
<dbReference type="AlphaFoldDB" id="A0A1Y2ESG9"/>
<feature type="region of interest" description="Disordered" evidence="6">
    <location>
        <begin position="208"/>
        <end position="232"/>
    </location>
</feature>
<keyword evidence="7" id="KW-0732">Signal</keyword>
<dbReference type="EMBL" id="MCGR01000041">
    <property type="protein sequence ID" value="ORY74538.1"/>
    <property type="molecule type" value="Genomic_DNA"/>
</dbReference>
<dbReference type="FunCoup" id="A0A1Y2ESG9">
    <property type="interactions" value="251"/>
</dbReference>
<dbReference type="OrthoDB" id="72053at2759"/>
<comment type="function">
    <text evidence="5">Probable disulfide isomerase, which participates in the folding of proteins containing disulfide bonds. May act as a dithiol oxidase. Acts as a regulator of endoplasmic reticulum-mitochondria contact sites via its ability to regulate redox signals.</text>
</comment>
<keyword evidence="2" id="KW-0812">Transmembrane</keyword>
<protein>
    <submittedName>
        <fullName evidence="9">Thioredoxin-like protein</fullName>
    </submittedName>
</protein>
<dbReference type="Gene3D" id="3.40.30.10">
    <property type="entry name" value="Glutaredoxin"/>
    <property type="match status" value="2"/>
</dbReference>
<dbReference type="CDD" id="cd02961">
    <property type="entry name" value="PDI_a_family"/>
    <property type="match status" value="2"/>
</dbReference>
<evidence type="ECO:0000256" key="6">
    <source>
        <dbReference type="SAM" id="MobiDB-lite"/>
    </source>
</evidence>
<dbReference type="SUPFAM" id="SSF52833">
    <property type="entry name" value="Thioredoxin-like"/>
    <property type="match status" value="2"/>
</dbReference>
<comment type="subcellular location">
    <subcellularLocation>
        <location evidence="1">Endoplasmic reticulum membrane</location>
        <topology evidence="1">Single-pass membrane protein</topology>
    </subcellularLocation>
</comment>
<name>A0A1Y2ESG9_9BASI</name>
<evidence type="ECO:0000256" key="1">
    <source>
        <dbReference type="ARBA" id="ARBA00004389"/>
    </source>
</evidence>
<feature type="signal peptide" evidence="7">
    <location>
        <begin position="1"/>
        <end position="20"/>
    </location>
</feature>
<keyword evidence="4" id="KW-0472">Membrane</keyword>
<proteinExistence type="predicted"/>
<dbReference type="PANTHER" id="PTHR46426">
    <property type="entry name" value="PROTEIN DISULFIDE-ISOMERASE TMX3"/>
    <property type="match status" value="1"/>
</dbReference>
<evidence type="ECO:0000256" key="5">
    <source>
        <dbReference type="ARBA" id="ARBA00045246"/>
    </source>
</evidence>
<evidence type="ECO:0000313" key="9">
    <source>
        <dbReference type="EMBL" id="ORY74538.1"/>
    </source>
</evidence>
<dbReference type="PROSITE" id="PS51352">
    <property type="entry name" value="THIOREDOXIN_2"/>
    <property type="match status" value="2"/>
</dbReference>
<dbReference type="InParanoid" id="A0A1Y2ESG9"/>
<evidence type="ECO:0000259" key="8">
    <source>
        <dbReference type="PROSITE" id="PS51352"/>
    </source>
</evidence>
<evidence type="ECO:0000256" key="4">
    <source>
        <dbReference type="ARBA" id="ARBA00023136"/>
    </source>
</evidence>
<dbReference type="PANTHER" id="PTHR46426:SF1">
    <property type="entry name" value="PROTEIN DISULFIDE-ISOMERASE TMX3"/>
    <property type="match status" value="1"/>
</dbReference>
<feature type="compositionally biased region" description="Low complexity" evidence="6">
    <location>
        <begin position="208"/>
        <end position="227"/>
    </location>
</feature>
<sequence>MRWTSLATAASLLLAGWSTAAPIITTGEGLTEETWEQVKSGTWLIEHYSPYCHHCKAFAPKWHDLVELREADSAINNFHFAQVDCAANGDLCHSHGVKYYPSIFLYVDGELYDEYSGKRSVEALSAYVDENMPGKVVWLGDDGESEVKGGPVKVEEKQVEEKKKAARPVVPLKGAAVGGAAAGGALHVAAGEDDSTTSPFDAILDDASTTARTSSSSSADAEPSTSAEKPAVPAFVTQIRKMNFEEKRNESNAPRPDGVVHVLKAEEVAGLKDADSRPSFVKFYAPWCGHCKALAPLWADMATSLAGSVNVYEMDCDTPENKKVCRGEKVRAYPTLIFYNKGASVEYKGKRDVQTLKNFALKAVSATTIKPLANKYELKQAAEAEEVIILFLHTPKRARLIYSADSFLSSQTVATSAASTLVGGAPFYTSTSPDLYSLFSLPAEPYLLAFKDGSLSPANTFALPSHTLPAKSRLEATKHWLRSAKFPTLTELSSATFDDLMPSTGEPPLVGVAVLSKKGLPGKQFEAAKTVVERLAKGWSERRMSKEESKKGRDVLWTWVDGDKWAGWVRTMYDVKNGAADGPKLLIADPKTLVYWKSTLSGSPLSFEHEEVYSLIEQGITTGTLAGLSSRTFMEKFADSLSNGPSSLFTSASDHPFITISLVVLSWVAMWFTLKWCMRPIAPETANAKYD</sequence>
<organism evidence="9 10">
    <name type="scientific">Leucosporidium creatinivorum</name>
    <dbReference type="NCBI Taxonomy" id="106004"/>
    <lineage>
        <taxon>Eukaryota</taxon>
        <taxon>Fungi</taxon>
        <taxon>Dikarya</taxon>
        <taxon>Basidiomycota</taxon>
        <taxon>Pucciniomycotina</taxon>
        <taxon>Microbotryomycetes</taxon>
        <taxon>Leucosporidiales</taxon>
        <taxon>Leucosporidium</taxon>
    </lineage>
</organism>